<dbReference type="InterPro" id="IPR023801">
    <property type="entry name" value="His_deacetylse_dom"/>
</dbReference>
<keyword evidence="2 4" id="KW-0378">Hydrolase</keyword>
<comment type="catalytic activity">
    <reaction evidence="4">
        <text>N(6)-acetyl-L-lysyl-[histone] + H2O = L-lysyl-[histone] + acetate</text>
        <dbReference type="Rhea" id="RHEA:58196"/>
        <dbReference type="Rhea" id="RHEA-COMP:9845"/>
        <dbReference type="Rhea" id="RHEA-COMP:11338"/>
        <dbReference type="ChEBI" id="CHEBI:15377"/>
        <dbReference type="ChEBI" id="CHEBI:29969"/>
        <dbReference type="ChEBI" id="CHEBI:30089"/>
        <dbReference type="ChEBI" id="CHEBI:61930"/>
        <dbReference type="EC" id="3.5.1.98"/>
    </reaction>
</comment>
<organism evidence="6 7">
    <name type="scientific">Tritrichomonas musculus</name>
    <dbReference type="NCBI Taxonomy" id="1915356"/>
    <lineage>
        <taxon>Eukaryota</taxon>
        <taxon>Metamonada</taxon>
        <taxon>Parabasalia</taxon>
        <taxon>Tritrichomonadida</taxon>
        <taxon>Tritrichomonadidae</taxon>
        <taxon>Tritrichomonas</taxon>
    </lineage>
</organism>
<dbReference type="PANTHER" id="PTHR10625:SF10">
    <property type="entry name" value="HISTONE DEACETYLASE HDAC1"/>
    <property type="match status" value="1"/>
</dbReference>
<dbReference type="Gene3D" id="3.40.800.20">
    <property type="entry name" value="Histone deacetylase domain"/>
    <property type="match status" value="1"/>
</dbReference>
<evidence type="ECO:0000256" key="3">
    <source>
        <dbReference type="ARBA" id="ARBA00022853"/>
    </source>
</evidence>
<evidence type="ECO:0000313" key="7">
    <source>
        <dbReference type="Proteomes" id="UP001470230"/>
    </source>
</evidence>
<dbReference type="InterPro" id="IPR037138">
    <property type="entry name" value="His_deacetylse_dom_sf"/>
</dbReference>
<comment type="caution">
    <text evidence="6">The sequence shown here is derived from an EMBL/GenBank/DDBJ whole genome shotgun (WGS) entry which is preliminary data.</text>
</comment>
<proteinExistence type="inferred from homology"/>
<sequence length="414" mass="46470">MTKKRVTYLYDDEVGSFIYRQDHPMKPHRVRMTHSLIVAYNLIEKMHVMVPERATATDMSRFHTDEYIQFLQMATPENALDMNGLCDKFNICEDSPVFDGLFEFCQISAGGSMTGARLLNSNRTDIAINWAGGLHHAKKGEASGFCYVADCVLGILQLLEHFDRVMYIDIDIHHGDGVEEAFYTTDRVLTVSFHKFGNYFPGTGALEDIGIGRGKHFCCNVPLRDGMDDQSYLSIFKPVIRSLIQWYKPGAILLQCGSDSLTGDRLGCFNLTIDGHAECVAFVKSFGIPMLVVGGGGYTVRNVSRCWAYETAILLDEEVDTKLPFTEYFGYYGPDYRLKIVPSNMENQNTEKSLNEMMIKIMENIREAPNPPSGSLESYDGASMLLDSDVSDDDTIISKKTIDTFINGESKSHD</sequence>
<evidence type="ECO:0000313" key="6">
    <source>
        <dbReference type="EMBL" id="KAK8898797.1"/>
    </source>
</evidence>
<dbReference type="SUPFAM" id="SSF52768">
    <property type="entry name" value="Arginase/deacetylase"/>
    <property type="match status" value="1"/>
</dbReference>
<evidence type="ECO:0000259" key="5">
    <source>
        <dbReference type="Pfam" id="PF00850"/>
    </source>
</evidence>
<dbReference type="CDD" id="cd09991">
    <property type="entry name" value="HDAC_classI"/>
    <property type="match status" value="1"/>
</dbReference>
<evidence type="ECO:0000256" key="2">
    <source>
        <dbReference type="ARBA" id="ARBA00022801"/>
    </source>
</evidence>
<evidence type="ECO:0000256" key="1">
    <source>
        <dbReference type="ARBA" id="ARBA00012111"/>
    </source>
</evidence>
<comment type="subcellular location">
    <subcellularLocation>
        <location evidence="4">Nucleus</location>
    </subcellularLocation>
</comment>
<accession>A0ABR2L6A5</accession>
<dbReference type="PRINTS" id="PR01270">
    <property type="entry name" value="HDASUPER"/>
</dbReference>
<dbReference type="PIRSF" id="PIRSF037913">
    <property type="entry name" value="His_deacetylse_1"/>
    <property type="match status" value="1"/>
</dbReference>
<dbReference type="InterPro" id="IPR003084">
    <property type="entry name" value="HDAC_I/II"/>
</dbReference>
<dbReference type="PANTHER" id="PTHR10625">
    <property type="entry name" value="HISTONE DEACETYLASE HDAC1-RELATED"/>
    <property type="match status" value="1"/>
</dbReference>
<feature type="domain" description="Histone deacetylase" evidence="5">
    <location>
        <begin position="23"/>
        <end position="313"/>
    </location>
</feature>
<dbReference type="Pfam" id="PF00850">
    <property type="entry name" value="Hist_deacetyl"/>
    <property type="match status" value="1"/>
</dbReference>
<dbReference type="InterPro" id="IPR023696">
    <property type="entry name" value="Ureohydrolase_dom_sf"/>
</dbReference>
<dbReference type="EMBL" id="JAPFFF010000001">
    <property type="protein sequence ID" value="KAK8898797.1"/>
    <property type="molecule type" value="Genomic_DNA"/>
</dbReference>
<protein>
    <recommendedName>
        <fullName evidence="1 4">Histone deacetylase</fullName>
        <ecNumber evidence="1 4">3.5.1.98</ecNumber>
    </recommendedName>
</protein>
<dbReference type="PRINTS" id="PR01271">
    <property type="entry name" value="HISDACETLASE"/>
</dbReference>
<dbReference type="Proteomes" id="UP001470230">
    <property type="component" value="Unassembled WGS sequence"/>
</dbReference>
<reference evidence="6 7" key="1">
    <citation type="submission" date="2024-04" db="EMBL/GenBank/DDBJ databases">
        <title>Tritrichomonas musculus Genome.</title>
        <authorList>
            <person name="Alves-Ferreira E."/>
            <person name="Grigg M."/>
            <person name="Lorenzi H."/>
            <person name="Galac M."/>
        </authorList>
    </citation>
    <scope>NUCLEOTIDE SEQUENCE [LARGE SCALE GENOMIC DNA]</scope>
    <source>
        <strain evidence="6 7">EAF2021</strain>
    </source>
</reference>
<evidence type="ECO:0000256" key="4">
    <source>
        <dbReference type="PIRNR" id="PIRNR037913"/>
    </source>
</evidence>
<keyword evidence="4" id="KW-0805">Transcription regulation</keyword>
<keyword evidence="7" id="KW-1185">Reference proteome</keyword>
<gene>
    <name evidence="6" type="ORF">M9Y10_001090</name>
</gene>
<keyword evidence="3 4" id="KW-0156">Chromatin regulator</keyword>
<keyword evidence="4" id="KW-0539">Nucleus</keyword>
<name>A0ABR2L6A5_9EUKA</name>
<comment type="similarity">
    <text evidence="4">Belongs to the histone deacetylase family. HD Type 1 subfamily.</text>
</comment>
<keyword evidence="4" id="KW-0804">Transcription</keyword>
<dbReference type="EC" id="3.5.1.98" evidence="1 4"/>
<dbReference type="InterPro" id="IPR000286">
    <property type="entry name" value="HDACs"/>
</dbReference>